<dbReference type="OrthoDB" id="341182at2"/>
<organism evidence="2 3">
    <name type="scientific">Leptospira idonii</name>
    <dbReference type="NCBI Taxonomy" id="1193500"/>
    <lineage>
        <taxon>Bacteria</taxon>
        <taxon>Pseudomonadati</taxon>
        <taxon>Spirochaetota</taxon>
        <taxon>Spirochaetia</taxon>
        <taxon>Leptospirales</taxon>
        <taxon>Leptospiraceae</taxon>
        <taxon>Leptospira</taxon>
    </lineage>
</organism>
<gene>
    <name evidence="2" type="ORF">EHS15_06735</name>
</gene>
<dbReference type="AlphaFoldDB" id="A0A4R9M1F8"/>
<keyword evidence="3" id="KW-1185">Reference proteome</keyword>
<proteinExistence type="predicted"/>
<sequence length="192" mass="22108">MKTNPLIILLLLFVIGCDSKQDWRADLEKVNEQEELRMADSKAKIRSYMKDSYTIETGFSSKEEALLAFLTEVQKTTGFELKTIFTSLEKETVLFPNTLGFGTALDVTPLEEYKKLIQERENMGIERLREKMQGSSFSLTEIKWEKPRIYNKINGYKPHSIELTIKGKQVKVDQVKMIFEVNGKYKVGVIAP</sequence>
<name>A0A4R9M1F8_9LEPT</name>
<feature type="coiled-coil region" evidence="1">
    <location>
        <begin position="24"/>
        <end position="51"/>
    </location>
</feature>
<dbReference type="PROSITE" id="PS51257">
    <property type="entry name" value="PROKAR_LIPOPROTEIN"/>
    <property type="match status" value="1"/>
</dbReference>
<keyword evidence="1" id="KW-0175">Coiled coil</keyword>
<accession>A0A4R9M1F8</accession>
<reference evidence="2" key="1">
    <citation type="journal article" date="2019" name="PLoS Negl. Trop. Dis.">
        <title>Revisiting the worldwide diversity of Leptospira species in the environment.</title>
        <authorList>
            <person name="Vincent A.T."/>
            <person name="Schiettekatte O."/>
            <person name="Bourhy P."/>
            <person name="Veyrier F.J."/>
            <person name="Picardeau M."/>
        </authorList>
    </citation>
    <scope>NUCLEOTIDE SEQUENCE [LARGE SCALE GENOMIC DNA]</scope>
    <source>
        <strain evidence="2">201300427</strain>
    </source>
</reference>
<evidence type="ECO:0000313" key="3">
    <source>
        <dbReference type="Proteomes" id="UP000298058"/>
    </source>
</evidence>
<dbReference type="EMBL" id="RQHW01000023">
    <property type="protein sequence ID" value="TGN19892.1"/>
    <property type="molecule type" value="Genomic_DNA"/>
</dbReference>
<protein>
    <recommendedName>
        <fullName evidence="4">Lipoprotein</fullName>
    </recommendedName>
</protein>
<evidence type="ECO:0000313" key="2">
    <source>
        <dbReference type="EMBL" id="TGN19892.1"/>
    </source>
</evidence>
<comment type="caution">
    <text evidence="2">The sequence shown here is derived from an EMBL/GenBank/DDBJ whole genome shotgun (WGS) entry which is preliminary data.</text>
</comment>
<dbReference type="Proteomes" id="UP000298058">
    <property type="component" value="Unassembled WGS sequence"/>
</dbReference>
<evidence type="ECO:0000256" key="1">
    <source>
        <dbReference type="SAM" id="Coils"/>
    </source>
</evidence>
<evidence type="ECO:0008006" key="4">
    <source>
        <dbReference type="Google" id="ProtNLM"/>
    </source>
</evidence>
<dbReference type="RefSeq" id="WP_135759793.1">
    <property type="nucleotide sequence ID" value="NZ_RQHW01000023.1"/>
</dbReference>